<feature type="region of interest" description="Disordered" evidence="1">
    <location>
        <begin position="36"/>
        <end position="67"/>
    </location>
</feature>
<evidence type="ECO:0000256" key="1">
    <source>
        <dbReference type="SAM" id="MobiDB-lite"/>
    </source>
</evidence>
<evidence type="ECO:0000313" key="3">
    <source>
        <dbReference type="EMBL" id="KAF7264098.1"/>
    </source>
</evidence>
<dbReference type="EMBL" id="JAACXV010018347">
    <property type="protein sequence ID" value="KAF7264098.1"/>
    <property type="molecule type" value="Genomic_DNA"/>
</dbReference>
<proteinExistence type="predicted"/>
<dbReference type="Proteomes" id="UP000625711">
    <property type="component" value="Unassembled WGS sequence"/>
</dbReference>
<feature type="region of interest" description="Disordered" evidence="1">
    <location>
        <begin position="1"/>
        <end position="20"/>
    </location>
</feature>
<evidence type="ECO:0000313" key="4">
    <source>
        <dbReference type="Proteomes" id="UP000625711"/>
    </source>
</evidence>
<sequence length="67" mass="7418">RAATDPQRSTNENPFPFFRSEHGRCRDRACAVEATPTRPAAPIVGGGERPHAFPPTFRKPPQSCSER</sequence>
<comment type="caution">
    <text evidence="3">The sequence shown here is derived from an EMBL/GenBank/DDBJ whole genome shotgun (WGS) entry which is preliminary data.</text>
</comment>
<evidence type="ECO:0000313" key="2">
    <source>
        <dbReference type="EMBL" id="KAF7264094.1"/>
    </source>
</evidence>
<dbReference type="EMBL" id="JAACXV010018369">
    <property type="protein sequence ID" value="KAF7264094.1"/>
    <property type="molecule type" value="Genomic_DNA"/>
</dbReference>
<reference evidence="3" key="1">
    <citation type="submission" date="2020-08" db="EMBL/GenBank/DDBJ databases">
        <title>Genome sequencing and assembly of the red palm weevil Rhynchophorus ferrugineus.</title>
        <authorList>
            <person name="Dias G.B."/>
            <person name="Bergman C.M."/>
            <person name="Manee M."/>
        </authorList>
    </citation>
    <scope>NUCLEOTIDE SEQUENCE</scope>
    <source>
        <strain evidence="3">AA-2017</strain>
        <tissue evidence="3">Whole larva</tissue>
    </source>
</reference>
<keyword evidence="4" id="KW-1185">Reference proteome</keyword>
<dbReference type="AlphaFoldDB" id="A0A834HM60"/>
<name>A0A834HM60_RHYFE</name>
<accession>A0A834HM60</accession>
<gene>
    <name evidence="3" type="ORF">GWI33_000646</name>
    <name evidence="2" type="ORF">GWI33_000650</name>
</gene>
<feature type="non-terminal residue" evidence="3">
    <location>
        <position position="1"/>
    </location>
</feature>
<feature type="compositionally biased region" description="Polar residues" evidence="1">
    <location>
        <begin position="1"/>
        <end position="13"/>
    </location>
</feature>
<organism evidence="3 4">
    <name type="scientific">Rhynchophorus ferrugineus</name>
    <name type="common">Red palm weevil</name>
    <name type="synonym">Curculio ferrugineus</name>
    <dbReference type="NCBI Taxonomy" id="354439"/>
    <lineage>
        <taxon>Eukaryota</taxon>
        <taxon>Metazoa</taxon>
        <taxon>Ecdysozoa</taxon>
        <taxon>Arthropoda</taxon>
        <taxon>Hexapoda</taxon>
        <taxon>Insecta</taxon>
        <taxon>Pterygota</taxon>
        <taxon>Neoptera</taxon>
        <taxon>Endopterygota</taxon>
        <taxon>Coleoptera</taxon>
        <taxon>Polyphaga</taxon>
        <taxon>Cucujiformia</taxon>
        <taxon>Curculionidae</taxon>
        <taxon>Dryophthorinae</taxon>
        <taxon>Rhynchophorus</taxon>
    </lineage>
</organism>
<protein>
    <submittedName>
        <fullName evidence="3">Uncharacterized protein</fullName>
    </submittedName>
</protein>